<evidence type="ECO:0000256" key="6">
    <source>
        <dbReference type="ARBA" id="ARBA00022694"/>
    </source>
</evidence>
<dbReference type="PANTHER" id="PTHR23417:SF14">
    <property type="entry name" value="PENTACOTRIPEPTIDE-REPEAT REGION OF PRORP DOMAIN-CONTAINING PROTEIN"/>
    <property type="match status" value="1"/>
</dbReference>
<dbReference type="HAMAP" id="MF_01057">
    <property type="entry name" value="tRNA_methyltr_TrmB"/>
    <property type="match status" value="1"/>
</dbReference>
<keyword evidence="3 7" id="KW-0489">Methyltransferase</keyword>
<evidence type="ECO:0000256" key="3">
    <source>
        <dbReference type="ARBA" id="ARBA00022603"/>
    </source>
</evidence>
<dbReference type="RefSeq" id="WP_227017339.1">
    <property type="nucleotide sequence ID" value="NZ_JAGSND010000002.1"/>
</dbReference>
<dbReference type="GO" id="GO:0043527">
    <property type="term" value="C:tRNA methyltransferase complex"/>
    <property type="evidence" value="ECO:0007669"/>
    <property type="project" value="TreeGrafter"/>
</dbReference>
<dbReference type="InterPro" id="IPR055361">
    <property type="entry name" value="tRNA_methyltr_TrmB_bact"/>
</dbReference>
<dbReference type="EC" id="2.1.1.33" evidence="7"/>
<dbReference type="EMBL" id="JAGSND010000002">
    <property type="protein sequence ID" value="MBR0597212.1"/>
    <property type="molecule type" value="Genomic_DNA"/>
</dbReference>
<reference evidence="8" key="2">
    <citation type="submission" date="2021-04" db="EMBL/GenBank/DDBJ databases">
        <authorList>
            <person name="Liu J."/>
        </authorList>
    </citation>
    <scope>NUCLEOTIDE SEQUENCE</scope>
    <source>
        <strain evidence="8">BAD-6</strain>
    </source>
</reference>
<sequence length="211" mass="24623">MRQRKVKNEEEKLAGHHRYLVQDPDRLKGRWGELFGNDNDIYIEVGCGKGKFILTLAEQNPDKNYIAVEGRGSIILRALEKASCKELKNIVFLKEYVKNIEDYFAEGELSGIYLNFSDPWPKDRHAKRRLTHSRYLEGYKKVLKNGHCIEFKTDNDELFSFALEEFQQGGMEILECAEDLHGTNLEARLVTTEYEDKFRKDGKPIHYCKVQ</sequence>
<dbReference type="UniPathway" id="UPA00989"/>
<dbReference type="Pfam" id="PF02390">
    <property type="entry name" value="Methyltransf_4"/>
    <property type="match status" value="1"/>
</dbReference>
<comment type="caution">
    <text evidence="8">The sequence shown here is derived from an EMBL/GenBank/DDBJ whole genome shotgun (WGS) entry which is preliminary data.</text>
</comment>
<feature type="binding site" evidence="7">
    <location>
        <position position="154"/>
    </location>
    <ligand>
        <name>substrate</name>
    </ligand>
</feature>
<gene>
    <name evidence="7 8" type="primary">trmB</name>
    <name evidence="8" type="ORF">KCX82_04965</name>
</gene>
<evidence type="ECO:0000313" key="8">
    <source>
        <dbReference type="EMBL" id="MBR0597212.1"/>
    </source>
</evidence>
<dbReference type="GO" id="GO:0008176">
    <property type="term" value="F:tRNA (guanine(46)-N7)-methyltransferase activity"/>
    <property type="evidence" value="ECO:0007669"/>
    <property type="project" value="UniProtKB-UniRule"/>
</dbReference>
<name>A0A8J7VY31_9FIRM</name>
<dbReference type="PANTHER" id="PTHR23417">
    <property type="entry name" value="3-DEOXY-D-MANNO-OCTULOSONIC-ACID TRANSFERASE/TRNA GUANINE-N 7 - -METHYLTRANSFERASE"/>
    <property type="match status" value="1"/>
</dbReference>
<dbReference type="SUPFAM" id="SSF53335">
    <property type="entry name" value="S-adenosyl-L-methionine-dependent methyltransferases"/>
    <property type="match status" value="1"/>
</dbReference>
<accession>A0A8J7VY31</accession>
<dbReference type="Gene3D" id="3.40.50.150">
    <property type="entry name" value="Vaccinia Virus protein VP39"/>
    <property type="match status" value="1"/>
</dbReference>
<keyword evidence="5 7" id="KW-0949">S-adenosyl-L-methionine</keyword>
<feature type="binding site" evidence="7">
    <location>
        <position position="118"/>
    </location>
    <ligand>
        <name>S-adenosyl-L-methionine</name>
        <dbReference type="ChEBI" id="CHEBI:59789"/>
    </ligand>
</feature>
<dbReference type="NCBIfam" id="NF001080">
    <property type="entry name" value="PRK00121.2-2"/>
    <property type="match status" value="1"/>
</dbReference>
<proteinExistence type="inferred from homology"/>
<feature type="binding site" evidence="7">
    <location>
        <position position="44"/>
    </location>
    <ligand>
        <name>S-adenosyl-L-methionine</name>
        <dbReference type="ChEBI" id="CHEBI:59789"/>
    </ligand>
</feature>
<evidence type="ECO:0000256" key="7">
    <source>
        <dbReference type="HAMAP-Rule" id="MF_01057"/>
    </source>
</evidence>
<comment type="similarity">
    <text evidence="7">Belongs to the class I-like SAM-binding methyltransferase superfamily. TrmB family.</text>
</comment>
<keyword evidence="6 7" id="KW-0819">tRNA processing</keyword>
<dbReference type="NCBIfam" id="TIGR00091">
    <property type="entry name" value="tRNA (guanosine(46)-N7)-methyltransferase TrmB"/>
    <property type="match status" value="1"/>
</dbReference>
<reference evidence="8" key="1">
    <citation type="submission" date="2021-04" db="EMBL/GenBank/DDBJ databases">
        <title>Sinoanaerobacter chloroacetimidivorans sp. nov., an obligate anaerobic bacterium isolated from anaerobic sludge.</title>
        <authorList>
            <person name="Bao Y."/>
        </authorList>
    </citation>
    <scope>NUCLEOTIDE SEQUENCE</scope>
    <source>
        <strain evidence="8">BAD-6</strain>
    </source>
</reference>
<feature type="binding site" evidence="7">
    <location>
        <position position="122"/>
    </location>
    <ligand>
        <name>substrate</name>
    </ligand>
</feature>
<comment type="catalytic activity">
    <reaction evidence="1 7">
        <text>guanosine(46) in tRNA + S-adenosyl-L-methionine = N(7)-methylguanosine(46) in tRNA + S-adenosyl-L-homocysteine</text>
        <dbReference type="Rhea" id="RHEA:42708"/>
        <dbReference type="Rhea" id="RHEA-COMP:10188"/>
        <dbReference type="Rhea" id="RHEA-COMP:10189"/>
        <dbReference type="ChEBI" id="CHEBI:57856"/>
        <dbReference type="ChEBI" id="CHEBI:59789"/>
        <dbReference type="ChEBI" id="CHEBI:74269"/>
        <dbReference type="ChEBI" id="CHEBI:74480"/>
        <dbReference type="EC" id="2.1.1.33"/>
    </reaction>
</comment>
<dbReference type="Proteomes" id="UP000675664">
    <property type="component" value="Unassembled WGS sequence"/>
</dbReference>
<feature type="binding site" evidence="7">
    <location>
        <position position="69"/>
    </location>
    <ligand>
        <name>S-adenosyl-L-methionine</name>
        <dbReference type="ChEBI" id="CHEBI:59789"/>
    </ligand>
</feature>
<dbReference type="CDD" id="cd02440">
    <property type="entry name" value="AdoMet_MTases"/>
    <property type="match status" value="1"/>
</dbReference>
<evidence type="ECO:0000256" key="2">
    <source>
        <dbReference type="ARBA" id="ARBA00003015"/>
    </source>
</evidence>
<comment type="caution">
    <text evidence="7">Lacks conserved residue(s) required for the propagation of feature annotation.</text>
</comment>
<evidence type="ECO:0000313" key="9">
    <source>
        <dbReference type="Proteomes" id="UP000675664"/>
    </source>
</evidence>
<evidence type="ECO:0000256" key="4">
    <source>
        <dbReference type="ARBA" id="ARBA00022679"/>
    </source>
</evidence>
<comment type="pathway">
    <text evidence="7">tRNA modification; N(7)-methylguanine-tRNA biosynthesis.</text>
</comment>
<protein>
    <recommendedName>
        <fullName evidence="7">tRNA (guanine-N(7)-)-methyltransferase</fullName>
        <ecNumber evidence="7">2.1.1.33</ecNumber>
    </recommendedName>
    <alternativeName>
        <fullName evidence="7">tRNA (guanine(46)-N(7))-methyltransferase</fullName>
    </alternativeName>
    <alternativeName>
        <fullName evidence="7">tRNA(m7G46)-methyltransferase</fullName>
    </alternativeName>
</protein>
<dbReference type="InterPro" id="IPR003358">
    <property type="entry name" value="tRNA_(Gua-N-7)_MeTrfase_Trmb"/>
</dbReference>
<keyword evidence="9" id="KW-1185">Reference proteome</keyword>
<dbReference type="AlphaFoldDB" id="A0A8J7VY31"/>
<dbReference type="PROSITE" id="PS51625">
    <property type="entry name" value="SAM_MT_TRMB"/>
    <property type="match status" value="1"/>
</dbReference>
<feature type="binding site" evidence="7">
    <location>
        <begin position="192"/>
        <end position="195"/>
    </location>
    <ligand>
        <name>substrate</name>
    </ligand>
</feature>
<evidence type="ECO:0000256" key="1">
    <source>
        <dbReference type="ARBA" id="ARBA00000142"/>
    </source>
</evidence>
<comment type="function">
    <text evidence="2 7">Catalyzes the formation of N(7)-methylguanine at position 46 (m7G46) in tRNA.</text>
</comment>
<keyword evidence="4 7" id="KW-0808">Transferase</keyword>
<evidence type="ECO:0000256" key="5">
    <source>
        <dbReference type="ARBA" id="ARBA00022691"/>
    </source>
</evidence>
<organism evidence="8 9">
    <name type="scientific">Sinanaerobacter chloroacetimidivorans</name>
    <dbReference type="NCBI Taxonomy" id="2818044"/>
    <lineage>
        <taxon>Bacteria</taxon>
        <taxon>Bacillati</taxon>
        <taxon>Bacillota</taxon>
        <taxon>Clostridia</taxon>
        <taxon>Peptostreptococcales</taxon>
        <taxon>Anaerovoracaceae</taxon>
        <taxon>Sinanaerobacter</taxon>
    </lineage>
</organism>
<dbReference type="InterPro" id="IPR029063">
    <property type="entry name" value="SAM-dependent_MTases_sf"/>
</dbReference>